<dbReference type="EMBL" id="VTWU01000003">
    <property type="protein sequence ID" value="KAA9333358.1"/>
    <property type="molecule type" value="Genomic_DNA"/>
</dbReference>
<evidence type="ECO:0000313" key="7">
    <source>
        <dbReference type="EMBL" id="KAA9333358.1"/>
    </source>
</evidence>
<evidence type="ECO:0000256" key="6">
    <source>
        <dbReference type="SAM" id="Phobius"/>
    </source>
</evidence>
<gene>
    <name evidence="7" type="ORF">F0P96_10335</name>
</gene>
<feature type="transmembrane region" description="Helical" evidence="6">
    <location>
        <begin position="21"/>
        <end position="45"/>
    </location>
</feature>
<name>A0AA88FHF4_9BACT</name>
<dbReference type="InterPro" id="IPR000537">
    <property type="entry name" value="UbiA_prenyltransferase"/>
</dbReference>
<dbReference type="AlphaFoldDB" id="A0AA88FHF4"/>
<keyword evidence="8" id="KW-1185">Reference proteome</keyword>
<evidence type="ECO:0000256" key="3">
    <source>
        <dbReference type="ARBA" id="ARBA00022692"/>
    </source>
</evidence>
<dbReference type="GO" id="GO:0016765">
    <property type="term" value="F:transferase activity, transferring alkyl or aryl (other than methyl) groups"/>
    <property type="evidence" value="ECO:0007669"/>
    <property type="project" value="InterPro"/>
</dbReference>
<dbReference type="InterPro" id="IPR044878">
    <property type="entry name" value="UbiA_sf"/>
</dbReference>
<evidence type="ECO:0008006" key="9">
    <source>
        <dbReference type="Google" id="ProtNLM"/>
    </source>
</evidence>
<protein>
    <recommendedName>
        <fullName evidence="9">Prenyltransferase</fullName>
    </recommendedName>
</protein>
<evidence type="ECO:0000256" key="5">
    <source>
        <dbReference type="ARBA" id="ARBA00023136"/>
    </source>
</evidence>
<evidence type="ECO:0000256" key="2">
    <source>
        <dbReference type="ARBA" id="ARBA00022475"/>
    </source>
</evidence>
<evidence type="ECO:0000256" key="1">
    <source>
        <dbReference type="ARBA" id="ARBA00004141"/>
    </source>
</evidence>
<keyword evidence="4 6" id="KW-1133">Transmembrane helix</keyword>
<organism evidence="7 8">
    <name type="scientific">Hymenobacter busanensis</name>
    <dbReference type="NCBI Taxonomy" id="2607656"/>
    <lineage>
        <taxon>Bacteria</taxon>
        <taxon>Pseudomonadati</taxon>
        <taxon>Bacteroidota</taxon>
        <taxon>Cytophagia</taxon>
        <taxon>Cytophagales</taxon>
        <taxon>Hymenobacteraceae</taxon>
        <taxon>Hymenobacter</taxon>
    </lineage>
</organism>
<keyword evidence="2" id="KW-1003">Cell membrane</keyword>
<dbReference type="Proteomes" id="UP000326380">
    <property type="component" value="Unassembled WGS sequence"/>
</dbReference>
<feature type="transmembrane region" description="Helical" evidence="6">
    <location>
        <begin position="51"/>
        <end position="69"/>
    </location>
</feature>
<reference evidence="7 8" key="1">
    <citation type="submission" date="2019-09" db="EMBL/GenBank/DDBJ databases">
        <title>Genome sequence of Hymenobacter sp. M3.</title>
        <authorList>
            <person name="Srinivasan S."/>
        </authorList>
    </citation>
    <scope>NUCLEOTIDE SEQUENCE [LARGE SCALE GENOMIC DNA]</scope>
    <source>
        <strain evidence="7 8">M3</strain>
    </source>
</reference>
<keyword evidence="5 6" id="KW-0472">Membrane</keyword>
<dbReference type="Gene3D" id="1.10.357.140">
    <property type="entry name" value="UbiA prenyltransferase"/>
    <property type="match status" value="1"/>
</dbReference>
<keyword evidence="3 6" id="KW-0812">Transmembrane</keyword>
<dbReference type="GO" id="GO:0016020">
    <property type="term" value="C:membrane"/>
    <property type="evidence" value="ECO:0007669"/>
    <property type="project" value="UniProtKB-SubCell"/>
</dbReference>
<feature type="transmembrane region" description="Helical" evidence="6">
    <location>
        <begin position="292"/>
        <end position="322"/>
    </location>
</feature>
<feature type="transmembrane region" description="Helical" evidence="6">
    <location>
        <begin position="90"/>
        <end position="109"/>
    </location>
</feature>
<accession>A0AA88FHF4</accession>
<sequence length="351" mass="38898">MAVFVTNFLRRLATVARITEWWIYKFAPILAICFATALLAHHSIWAISGRLLLLLLALTVAATYVSLLNDWTDRADDLAAGKANRLARASVGRFTTLLGVCIATGAGFMVYFWHVGQAVCLLYLGTWVVYTLYSLPPFRLKGRGLAGVLADAAGAHFFPQLLATALVVCWTQQPWPPLWLATVGIWALASGLRNIIWHQLSDAVNDAQVGLSTFVTRNGTRRARLLAEWFLFPLEVLALLTLLFWAGHVAPVVALGLYGGLVLVRKRGWKMTLVIAQPGPNQHILLNEFYEVFYPVALLLTACYYYPTDVLALAGYIVLFGYSTLPKLRVMRDAANYVKHGLLARLPRVPS</sequence>
<comment type="caution">
    <text evidence="7">The sequence shown here is derived from an EMBL/GenBank/DDBJ whole genome shotgun (WGS) entry which is preliminary data.</text>
</comment>
<feature type="transmembrane region" description="Helical" evidence="6">
    <location>
        <begin position="115"/>
        <end position="133"/>
    </location>
</feature>
<proteinExistence type="predicted"/>
<comment type="subcellular location">
    <subcellularLocation>
        <location evidence="1">Membrane</location>
        <topology evidence="1">Multi-pass membrane protein</topology>
    </subcellularLocation>
</comment>
<dbReference type="Pfam" id="PF01040">
    <property type="entry name" value="UbiA"/>
    <property type="match status" value="1"/>
</dbReference>
<feature type="transmembrane region" description="Helical" evidence="6">
    <location>
        <begin position="178"/>
        <end position="196"/>
    </location>
</feature>
<evidence type="ECO:0000313" key="8">
    <source>
        <dbReference type="Proteomes" id="UP000326380"/>
    </source>
</evidence>
<feature type="transmembrane region" description="Helical" evidence="6">
    <location>
        <begin position="145"/>
        <end position="166"/>
    </location>
</feature>
<feature type="transmembrane region" description="Helical" evidence="6">
    <location>
        <begin position="226"/>
        <end position="247"/>
    </location>
</feature>
<evidence type="ECO:0000256" key="4">
    <source>
        <dbReference type="ARBA" id="ARBA00022989"/>
    </source>
</evidence>